<dbReference type="Gene3D" id="1.20.1020.10">
    <property type="entry name" value="TAZ domain"/>
    <property type="match status" value="1"/>
</dbReference>
<evidence type="ECO:0000313" key="3">
    <source>
        <dbReference type="Proteomes" id="UP000225706"/>
    </source>
</evidence>
<gene>
    <name evidence="2" type="ORF">AWC38_SpisGene1672</name>
</gene>
<evidence type="ECO:0000256" key="1">
    <source>
        <dbReference type="SAM" id="MobiDB-lite"/>
    </source>
</evidence>
<dbReference type="EMBL" id="LSMT01000012">
    <property type="protein sequence ID" value="PFX33468.1"/>
    <property type="molecule type" value="Genomic_DNA"/>
</dbReference>
<sequence length="445" mass="48784">MARAGTLPDFLYEKGDIVLGESVDLTGDVGLPDEYDTTSRRKRFKIYQIAQICHLELQKRQYTASEMLPGELHDSRKALTGSQAMGLNELIHPPGCSDPNCLLPSCINIKLRRNHLQTCRKKRGRCDICKILTSNLTNALAGPFPDPPALPPPRRKLRESAATRADVNVSTGNSQEKMITEPKFSNARKKMASSDGVEERSAPRYEGLSTAVLPYVDRNSSFQPQGRNTVQLSTNLNGDFKSIEAQQEQAIQQPLEVLCNALQALNTVIQMLTSNQLEIQAIPIFKQAVASMESAVLKRSKENNATSSFDNPRPMMMDCSENGTTKVENQWNRPVVAIDIPMLQSSPSSALFIQPSSATSPPSLSASSSSSSSSLSSSPSVTPPLCDDVLPEANLLAGCFQVQAPDKPMLTKESAEDVRGHDLMNEFSFDLQDIILLDFAEELLE</sequence>
<evidence type="ECO:0000313" key="2">
    <source>
        <dbReference type="EMBL" id="PFX33468.1"/>
    </source>
</evidence>
<name>A0A2B4SY31_STYPI</name>
<accession>A0A2B4SY31</accession>
<reference evidence="3" key="1">
    <citation type="journal article" date="2017" name="bioRxiv">
        <title>Comparative analysis of the genomes of Stylophora pistillata and Acropora digitifera provides evidence for extensive differences between species of corals.</title>
        <authorList>
            <person name="Voolstra C.R."/>
            <person name="Li Y."/>
            <person name="Liew Y.J."/>
            <person name="Baumgarten S."/>
            <person name="Zoccola D."/>
            <person name="Flot J.-F."/>
            <person name="Tambutte S."/>
            <person name="Allemand D."/>
            <person name="Aranda M."/>
        </authorList>
    </citation>
    <scope>NUCLEOTIDE SEQUENCE [LARGE SCALE GENOMIC DNA]</scope>
</reference>
<keyword evidence="3" id="KW-1185">Reference proteome</keyword>
<feature type="region of interest" description="Disordered" evidence="1">
    <location>
        <begin position="362"/>
        <end position="383"/>
    </location>
</feature>
<organism evidence="2 3">
    <name type="scientific">Stylophora pistillata</name>
    <name type="common">Smooth cauliflower coral</name>
    <dbReference type="NCBI Taxonomy" id="50429"/>
    <lineage>
        <taxon>Eukaryota</taxon>
        <taxon>Metazoa</taxon>
        <taxon>Cnidaria</taxon>
        <taxon>Anthozoa</taxon>
        <taxon>Hexacorallia</taxon>
        <taxon>Scleractinia</taxon>
        <taxon>Astrocoeniina</taxon>
        <taxon>Pocilloporidae</taxon>
        <taxon>Stylophora</taxon>
    </lineage>
</organism>
<dbReference type="OrthoDB" id="5990210at2759"/>
<protein>
    <submittedName>
        <fullName evidence="2">Uncharacterized protein</fullName>
    </submittedName>
</protein>
<dbReference type="SUPFAM" id="SSF57933">
    <property type="entry name" value="TAZ domain"/>
    <property type="match status" value="1"/>
</dbReference>
<dbReference type="InterPro" id="IPR035898">
    <property type="entry name" value="TAZ_dom_sf"/>
</dbReference>
<proteinExistence type="predicted"/>
<comment type="caution">
    <text evidence="2">The sequence shown here is derived from an EMBL/GenBank/DDBJ whole genome shotgun (WGS) entry which is preliminary data.</text>
</comment>
<dbReference type="Proteomes" id="UP000225706">
    <property type="component" value="Unassembled WGS sequence"/>
</dbReference>
<dbReference type="AlphaFoldDB" id="A0A2B4SY31"/>